<dbReference type="Gene3D" id="3.40.50.300">
    <property type="entry name" value="P-loop containing nucleotide triphosphate hydrolases"/>
    <property type="match status" value="1"/>
</dbReference>
<keyword evidence="2 5" id="KW-0547">Nucleotide-binding</keyword>
<dbReference type="EMBL" id="NHMP01000004">
    <property type="protein sequence ID" value="OXE47669.1"/>
    <property type="molecule type" value="Genomic_DNA"/>
</dbReference>
<dbReference type="InterPro" id="IPR027417">
    <property type="entry name" value="P-loop_NTPase"/>
</dbReference>
<organism evidence="7 8">
    <name type="scientific">Turicimonas muris</name>
    <dbReference type="NCBI Taxonomy" id="1796652"/>
    <lineage>
        <taxon>Bacteria</taxon>
        <taxon>Pseudomonadati</taxon>
        <taxon>Pseudomonadota</taxon>
        <taxon>Betaproteobacteria</taxon>
        <taxon>Burkholderiales</taxon>
        <taxon>Sutterellaceae</taxon>
        <taxon>Turicimonas</taxon>
    </lineage>
</organism>
<dbReference type="Pfam" id="PF01121">
    <property type="entry name" value="CoaE"/>
    <property type="match status" value="1"/>
</dbReference>
<keyword evidence="5 7" id="KW-0418">Kinase</keyword>
<evidence type="ECO:0000313" key="8">
    <source>
        <dbReference type="Proteomes" id="UP000214610"/>
    </source>
</evidence>
<dbReference type="PANTHER" id="PTHR10695:SF46">
    <property type="entry name" value="BIFUNCTIONAL COENZYME A SYNTHASE-RELATED"/>
    <property type="match status" value="1"/>
</dbReference>
<comment type="function">
    <text evidence="5">Catalyzes the phosphorylation of the 3'-hydroxyl group of dephosphocoenzyme A to form coenzyme A.</text>
</comment>
<feature type="binding site" evidence="5">
    <location>
        <begin position="10"/>
        <end position="15"/>
    </location>
    <ligand>
        <name>ATP</name>
        <dbReference type="ChEBI" id="CHEBI:30616"/>
    </ligand>
</feature>
<keyword evidence="5" id="KW-0963">Cytoplasm</keyword>
<gene>
    <name evidence="5" type="primary">coaE</name>
    <name evidence="7" type="ORF">ADH67_07750</name>
</gene>
<dbReference type="HAMAP" id="MF_00376">
    <property type="entry name" value="Dephospho_CoA_kinase"/>
    <property type="match status" value="1"/>
</dbReference>
<dbReference type="NCBIfam" id="TIGR00152">
    <property type="entry name" value="dephospho-CoA kinase"/>
    <property type="match status" value="1"/>
</dbReference>
<evidence type="ECO:0000256" key="6">
    <source>
        <dbReference type="NCBIfam" id="TIGR00152"/>
    </source>
</evidence>
<comment type="caution">
    <text evidence="7">The sequence shown here is derived from an EMBL/GenBank/DDBJ whole genome shotgun (WGS) entry which is preliminary data.</text>
</comment>
<dbReference type="CDD" id="cd02022">
    <property type="entry name" value="DPCK"/>
    <property type="match status" value="1"/>
</dbReference>
<comment type="subcellular location">
    <subcellularLocation>
        <location evidence="5">Cytoplasm</location>
    </subcellularLocation>
</comment>
<accession>A0A227KKD8</accession>
<keyword evidence="8" id="KW-1185">Reference proteome</keyword>
<dbReference type="InterPro" id="IPR001977">
    <property type="entry name" value="Depp_CoAkinase"/>
</dbReference>
<dbReference type="Proteomes" id="UP000214610">
    <property type="component" value="Unassembled WGS sequence"/>
</dbReference>
<dbReference type="GO" id="GO:0015937">
    <property type="term" value="P:coenzyme A biosynthetic process"/>
    <property type="evidence" value="ECO:0007669"/>
    <property type="project" value="UniProtKB-UniRule"/>
</dbReference>
<evidence type="ECO:0000256" key="2">
    <source>
        <dbReference type="ARBA" id="ARBA00022741"/>
    </source>
</evidence>
<dbReference type="PROSITE" id="PS51219">
    <property type="entry name" value="DPCK"/>
    <property type="match status" value="1"/>
</dbReference>
<keyword evidence="4 5" id="KW-0173">Coenzyme A biosynthesis</keyword>
<evidence type="ECO:0000256" key="4">
    <source>
        <dbReference type="ARBA" id="ARBA00022993"/>
    </source>
</evidence>
<evidence type="ECO:0000256" key="5">
    <source>
        <dbReference type="HAMAP-Rule" id="MF_00376"/>
    </source>
</evidence>
<evidence type="ECO:0000256" key="1">
    <source>
        <dbReference type="ARBA" id="ARBA00009018"/>
    </source>
</evidence>
<evidence type="ECO:0000313" key="7">
    <source>
        <dbReference type="EMBL" id="OXE47669.1"/>
    </source>
</evidence>
<dbReference type="RefSeq" id="WP_066595120.1">
    <property type="nucleotide sequence ID" value="NZ_CAJTBZ010000002.1"/>
</dbReference>
<dbReference type="SUPFAM" id="SSF52540">
    <property type="entry name" value="P-loop containing nucleoside triphosphate hydrolases"/>
    <property type="match status" value="1"/>
</dbReference>
<dbReference type="UniPathway" id="UPA00241">
    <property type="reaction ID" value="UER00356"/>
</dbReference>
<comment type="similarity">
    <text evidence="1 5">Belongs to the CoaE family.</text>
</comment>
<keyword evidence="5" id="KW-0808">Transferase</keyword>
<protein>
    <recommendedName>
        <fullName evidence="5 6">Dephospho-CoA kinase</fullName>
        <ecNumber evidence="5 6">2.7.1.24</ecNumber>
    </recommendedName>
    <alternativeName>
        <fullName evidence="5">Dephosphocoenzyme A kinase</fullName>
    </alternativeName>
</protein>
<evidence type="ECO:0000256" key="3">
    <source>
        <dbReference type="ARBA" id="ARBA00022840"/>
    </source>
</evidence>
<dbReference type="GO" id="GO:0004140">
    <property type="term" value="F:dephospho-CoA kinase activity"/>
    <property type="evidence" value="ECO:0007669"/>
    <property type="project" value="UniProtKB-UniRule"/>
</dbReference>
<dbReference type="GO" id="GO:0005737">
    <property type="term" value="C:cytoplasm"/>
    <property type="evidence" value="ECO:0007669"/>
    <property type="project" value="UniProtKB-SubCell"/>
</dbReference>
<dbReference type="GO" id="GO:0005524">
    <property type="term" value="F:ATP binding"/>
    <property type="evidence" value="ECO:0007669"/>
    <property type="project" value="UniProtKB-UniRule"/>
</dbReference>
<reference evidence="8" key="1">
    <citation type="submission" date="2017-05" db="EMBL/GenBank/DDBJ databases">
        <title>Improved OligoMM genomes.</title>
        <authorList>
            <person name="Garzetti D."/>
        </authorList>
    </citation>
    <scope>NUCLEOTIDE SEQUENCE [LARGE SCALE GENOMIC DNA]</scope>
    <source>
        <strain evidence="8">YL45</strain>
    </source>
</reference>
<keyword evidence="3 5" id="KW-0067">ATP-binding</keyword>
<comment type="catalytic activity">
    <reaction evidence="5">
        <text>3'-dephospho-CoA + ATP = ADP + CoA + H(+)</text>
        <dbReference type="Rhea" id="RHEA:18245"/>
        <dbReference type="ChEBI" id="CHEBI:15378"/>
        <dbReference type="ChEBI" id="CHEBI:30616"/>
        <dbReference type="ChEBI" id="CHEBI:57287"/>
        <dbReference type="ChEBI" id="CHEBI:57328"/>
        <dbReference type="ChEBI" id="CHEBI:456216"/>
        <dbReference type="EC" id="2.7.1.24"/>
    </reaction>
</comment>
<name>A0A227KKD8_9BURK</name>
<dbReference type="GeneID" id="78362693"/>
<proteinExistence type="inferred from homology"/>
<sequence>MLIGLTGGIGSGKTTVSDLFAELGIKIIDTDVISQNLTAASGSAISLILENFGPQSIALDGSMDRKFMRTKVFNSSNERKKLESILHPLIREEAKRQIQNLDGPYSILAVPLMNKDSSWIRLCDRILLVDCPKEEQIRRVELRNGLGPTEIQKIINSQSSIRDKLSFADDVLFNYGEREYLKKEILRLHQIYLKLSGACSKSV</sequence>
<dbReference type="PANTHER" id="PTHR10695">
    <property type="entry name" value="DEPHOSPHO-COA KINASE-RELATED"/>
    <property type="match status" value="1"/>
</dbReference>
<dbReference type="EC" id="2.7.1.24" evidence="5 6"/>
<comment type="pathway">
    <text evidence="5">Cofactor biosynthesis; coenzyme A biosynthesis; CoA from (R)-pantothenate: step 5/5.</text>
</comment>
<dbReference type="AlphaFoldDB" id="A0A227KKD8"/>